<accession>A9YVZ3</accession>
<dbReference type="EMBL" id="EU304328">
    <property type="protein sequence ID" value="ABY27876.1"/>
    <property type="molecule type" value="Genomic_DNA"/>
</dbReference>
<dbReference type="KEGG" id="vg:5845731"/>
<protein>
    <submittedName>
        <fullName evidence="2">Uncharacterized protein</fullName>
    </submittedName>
</protein>
<keyword evidence="1" id="KW-0812">Transmembrane</keyword>
<keyword evidence="1" id="KW-1133">Transmembrane helix</keyword>
<sequence>MKTPLTVVLTVIGYYIAIYGITLVPHASDNYFINLTVLTLVVPNLVRYIIGNVPRLAVDRVFMISTTVIAFIVTYLVNLTMKDTKEAVKDYGSDRSKTLKLSALLMTAFTVGALITYYSGIDNSIYSNMGWESNQGFTI</sequence>
<keyword evidence="3" id="KW-1185">Reference proteome</keyword>
<feature type="transmembrane region" description="Helical" evidence="1">
    <location>
        <begin position="101"/>
        <end position="121"/>
    </location>
</feature>
<evidence type="ECO:0000313" key="2">
    <source>
        <dbReference type="EMBL" id="ABY27876.1"/>
    </source>
</evidence>
<dbReference type="GeneID" id="5845731"/>
<feature type="transmembrane region" description="Helical" evidence="1">
    <location>
        <begin position="62"/>
        <end position="81"/>
    </location>
</feature>
<evidence type="ECO:0000256" key="1">
    <source>
        <dbReference type="SAM" id="Phobius"/>
    </source>
</evidence>
<gene>
    <name evidence="2" type="ORF">OtV5_086</name>
</gene>
<name>A9YVZ3_9PHYC</name>
<keyword evidence="1" id="KW-0472">Membrane</keyword>
<dbReference type="RefSeq" id="YP_001648172.1">
    <property type="nucleotide sequence ID" value="NC_010191.2"/>
</dbReference>
<feature type="transmembrane region" description="Helical" evidence="1">
    <location>
        <begin position="31"/>
        <end position="50"/>
    </location>
</feature>
<dbReference type="OrthoDB" id="17955at10239"/>
<evidence type="ECO:0000313" key="3">
    <source>
        <dbReference type="Proteomes" id="UP000203890"/>
    </source>
</evidence>
<organism evidence="2 3">
    <name type="scientific">Ostreococcus tauri virus OtV5</name>
    <dbReference type="NCBI Taxonomy" id="1785753"/>
    <lineage>
        <taxon>Viruses</taxon>
        <taxon>Varidnaviria</taxon>
        <taxon>Bamfordvirae</taxon>
        <taxon>Nucleocytoviricota</taxon>
        <taxon>Megaviricetes</taxon>
        <taxon>Algavirales</taxon>
        <taxon>Phycodnaviridae</taxon>
        <taxon>Prasinovirus</taxon>
        <taxon>Prasinovirus ostreotauri</taxon>
    </lineage>
</organism>
<feature type="transmembrane region" description="Helical" evidence="1">
    <location>
        <begin position="6"/>
        <end position="24"/>
    </location>
</feature>
<reference evidence="2 3" key="1">
    <citation type="journal article" date="2008" name="PLoS ONE">
        <title>Life-cycle and genome of OtV5, a large DNA virus of the pelagic marine unicellular green alga Ostreococcus tauri.</title>
        <authorList>
            <person name="Derelle E."/>
            <person name="Ferraz C."/>
            <person name="Escande M.L."/>
            <person name="Eychenie S."/>
            <person name="Cooke R."/>
            <person name="Piganeau G."/>
            <person name="Desdevises Y."/>
            <person name="Bellec L."/>
            <person name="Moreau H."/>
            <person name="Grimsley N."/>
        </authorList>
    </citation>
    <scope>NUCLEOTIDE SEQUENCE [LARGE SCALE GENOMIC DNA]</scope>
    <source>
        <strain evidence="2 3">OtV5</strain>
    </source>
</reference>
<proteinExistence type="predicted"/>
<dbReference type="Proteomes" id="UP000203890">
    <property type="component" value="Segment"/>
</dbReference>